<accession>A0A2I4H6Y1</accession>
<evidence type="ECO:0000256" key="2">
    <source>
        <dbReference type="ARBA" id="ARBA00022801"/>
    </source>
</evidence>
<dbReference type="GeneID" id="109014059"/>
<keyword evidence="2" id="KW-0378">Hydrolase</keyword>
<dbReference type="InterPro" id="IPR036514">
    <property type="entry name" value="SGNH_hydro_sf"/>
</dbReference>
<dbReference type="GO" id="GO:0016042">
    <property type="term" value="P:lipid catabolic process"/>
    <property type="evidence" value="ECO:0007669"/>
    <property type="project" value="UniProtKB-KW"/>
</dbReference>
<dbReference type="InterPro" id="IPR001087">
    <property type="entry name" value="GDSL"/>
</dbReference>
<reference evidence="5" key="1">
    <citation type="submission" date="2025-08" db="UniProtKB">
        <authorList>
            <consortium name="RefSeq"/>
        </authorList>
    </citation>
    <scope>IDENTIFICATION</scope>
    <source>
        <tissue evidence="5">Leaves</tissue>
    </source>
</reference>
<dbReference type="Gene3D" id="3.40.50.1110">
    <property type="entry name" value="SGNH hydrolase"/>
    <property type="match status" value="1"/>
</dbReference>
<dbReference type="PANTHER" id="PTHR45648">
    <property type="entry name" value="GDSL LIPASE/ACYLHYDROLASE FAMILY PROTEIN (AFU_ORTHOLOGUE AFUA_4G14700)"/>
    <property type="match status" value="1"/>
</dbReference>
<evidence type="ECO:0000256" key="1">
    <source>
        <dbReference type="ARBA" id="ARBA00008668"/>
    </source>
</evidence>
<dbReference type="PANTHER" id="PTHR45648:SF7">
    <property type="entry name" value="OS12G0126100 PROTEIN"/>
    <property type="match status" value="1"/>
</dbReference>
<keyword evidence="4" id="KW-1185">Reference proteome</keyword>
<keyword evidence="3" id="KW-0443">Lipid metabolism</keyword>
<evidence type="ECO:0000313" key="5">
    <source>
        <dbReference type="RefSeq" id="XP_018851908.2"/>
    </source>
</evidence>
<evidence type="ECO:0000256" key="3">
    <source>
        <dbReference type="ARBA" id="ARBA00022963"/>
    </source>
</evidence>
<evidence type="ECO:0000313" key="4">
    <source>
        <dbReference type="Proteomes" id="UP000235220"/>
    </source>
</evidence>
<dbReference type="InParanoid" id="A0A2I4H6Y1"/>
<dbReference type="KEGG" id="jre:109014059"/>
<dbReference type="GO" id="GO:0016788">
    <property type="term" value="F:hydrolase activity, acting on ester bonds"/>
    <property type="evidence" value="ECO:0007669"/>
    <property type="project" value="InterPro"/>
</dbReference>
<dbReference type="AlphaFoldDB" id="A0A2I4H6Y1"/>
<proteinExistence type="inferred from homology"/>
<protein>
    <submittedName>
        <fullName evidence="5">GDSL esterase/lipase At1g71250-like</fullName>
    </submittedName>
</protein>
<sequence>MRRLKEKQQSTYNAEKLEINTVPPKGLALHVHLLVVLMGVIAVANGKLLSDSDSDTPLAGNASNATALYVLGDSSVDCGDNTLFYPLLHHNLSLYPCNGSHTSLLPHLLAEKMGLPNILPFYSQNGSIEELIVGLNFGSAEATIVSSQSHQSLNQQLRQVFETLQLLQLQLGENRADHLIRSSVVYLSFGKDDYIDLFLRNSSGLMLKFSSKEFAHILVHQIMHVVRNLYNANFRKIICTGILPIGCTPRRMWERYNNTTVVEDDHDGGDCVKDINEMVLEYNTMLDEHILELKSMLPDVEIVFCDVYRGIMKILADPGHYGFGELRSACCGAGLYGAMIGCLSPEMACNQASSYVWWDLYNPTQAVNSLLADSAWSGRPFSDICRPITIQQLLTT</sequence>
<comment type="similarity">
    <text evidence="1">Belongs to the 'GDSL' lipolytic enzyme family.</text>
</comment>
<dbReference type="Proteomes" id="UP000235220">
    <property type="component" value="Chromosome 14"/>
</dbReference>
<dbReference type="RefSeq" id="XP_018851908.2">
    <property type="nucleotide sequence ID" value="XM_018996363.2"/>
</dbReference>
<name>A0A2I4H6Y1_JUGRE</name>
<dbReference type="STRING" id="51240.A0A2I4H6Y1"/>
<dbReference type="Pfam" id="PF00657">
    <property type="entry name" value="Lipase_GDSL"/>
    <property type="match status" value="1"/>
</dbReference>
<dbReference type="InterPro" id="IPR051058">
    <property type="entry name" value="GDSL_Est/Lipase"/>
</dbReference>
<keyword evidence="3" id="KW-0442">Lipid degradation</keyword>
<gene>
    <name evidence="5" type="primary">LOC109014059</name>
</gene>
<dbReference type="OrthoDB" id="1600564at2759"/>
<organism evidence="4 5">
    <name type="scientific">Juglans regia</name>
    <name type="common">English walnut</name>
    <dbReference type="NCBI Taxonomy" id="51240"/>
    <lineage>
        <taxon>Eukaryota</taxon>
        <taxon>Viridiplantae</taxon>
        <taxon>Streptophyta</taxon>
        <taxon>Embryophyta</taxon>
        <taxon>Tracheophyta</taxon>
        <taxon>Spermatophyta</taxon>
        <taxon>Magnoliopsida</taxon>
        <taxon>eudicotyledons</taxon>
        <taxon>Gunneridae</taxon>
        <taxon>Pentapetalae</taxon>
        <taxon>rosids</taxon>
        <taxon>fabids</taxon>
        <taxon>Fagales</taxon>
        <taxon>Juglandaceae</taxon>
        <taxon>Juglans</taxon>
    </lineage>
</organism>